<dbReference type="Proteomes" id="UP000436088">
    <property type="component" value="Unassembled WGS sequence"/>
</dbReference>
<evidence type="ECO:0000313" key="2">
    <source>
        <dbReference type="Proteomes" id="UP000436088"/>
    </source>
</evidence>
<comment type="caution">
    <text evidence="1">The sequence shown here is derived from an EMBL/GenBank/DDBJ whole genome shotgun (WGS) entry which is preliminary data.</text>
</comment>
<accession>A0A6A2YBH7</accession>
<sequence length="85" mass="9540">MDVRSNSSIVPAASGYINDDQILTSRYAETGWRTTRNPCCDPYSEPGLPSSAVQSYPTFPFYPDLVPQTHSRERFPVLRINRGTS</sequence>
<protein>
    <submittedName>
        <fullName evidence="1">Uncharacterized protein</fullName>
    </submittedName>
</protein>
<keyword evidence="2" id="KW-1185">Reference proteome</keyword>
<dbReference type="AlphaFoldDB" id="A0A6A2YBH7"/>
<gene>
    <name evidence="1" type="ORF">F3Y22_tig00112215pilonHSYRG00178</name>
</gene>
<reference evidence="1" key="1">
    <citation type="submission" date="2019-09" db="EMBL/GenBank/DDBJ databases">
        <title>Draft genome information of white flower Hibiscus syriacus.</title>
        <authorList>
            <person name="Kim Y.-M."/>
        </authorList>
    </citation>
    <scope>NUCLEOTIDE SEQUENCE [LARGE SCALE GENOMIC DNA]</scope>
    <source>
        <strain evidence="1">YM2019G1</strain>
    </source>
</reference>
<organism evidence="1 2">
    <name type="scientific">Hibiscus syriacus</name>
    <name type="common">Rose of Sharon</name>
    <dbReference type="NCBI Taxonomy" id="106335"/>
    <lineage>
        <taxon>Eukaryota</taxon>
        <taxon>Viridiplantae</taxon>
        <taxon>Streptophyta</taxon>
        <taxon>Embryophyta</taxon>
        <taxon>Tracheophyta</taxon>
        <taxon>Spermatophyta</taxon>
        <taxon>Magnoliopsida</taxon>
        <taxon>eudicotyledons</taxon>
        <taxon>Gunneridae</taxon>
        <taxon>Pentapetalae</taxon>
        <taxon>rosids</taxon>
        <taxon>malvids</taxon>
        <taxon>Malvales</taxon>
        <taxon>Malvaceae</taxon>
        <taxon>Malvoideae</taxon>
        <taxon>Hibiscus</taxon>
    </lineage>
</organism>
<name>A0A6A2YBH7_HIBSY</name>
<evidence type="ECO:0000313" key="1">
    <source>
        <dbReference type="EMBL" id="KAE8669877.1"/>
    </source>
</evidence>
<proteinExistence type="predicted"/>
<dbReference type="EMBL" id="VEPZ02001517">
    <property type="protein sequence ID" value="KAE8669877.1"/>
    <property type="molecule type" value="Genomic_DNA"/>
</dbReference>